<protein>
    <submittedName>
        <fullName evidence="1">Uncharacterized protein</fullName>
    </submittedName>
</protein>
<accession>A0ACB6QPF1</accession>
<proteinExistence type="predicted"/>
<evidence type="ECO:0000313" key="2">
    <source>
        <dbReference type="Proteomes" id="UP000799755"/>
    </source>
</evidence>
<keyword evidence="2" id="KW-1185">Reference proteome</keyword>
<organism evidence="1 2">
    <name type="scientific">Lindgomyces ingoldianus</name>
    <dbReference type="NCBI Taxonomy" id="673940"/>
    <lineage>
        <taxon>Eukaryota</taxon>
        <taxon>Fungi</taxon>
        <taxon>Dikarya</taxon>
        <taxon>Ascomycota</taxon>
        <taxon>Pezizomycotina</taxon>
        <taxon>Dothideomycetes</taxon>
        <taxon>Pleosporomycetidae</taxon>
        <taxon>Pleosporales</taxon>
        <taxon>Lindgomycetaceae</taxon>
        <taxon>Lindgomyces</taxon>
    </lineage>
</organism>
<comment type="caution">
    <text evidence="1">The sequence shown here is derived from an EMBL/GenBank/DDBJ whole genome shotgun (WGS) entry which is preliminary data.</text>
</comment>
<gene>
    <name evidence="1" type="ORF">BDR25DRAFT_315730</name>
</gene>
<dbReference type="EMBL" id="MU003514">
    <property type="protein sequence ID" value="KAF2468750.1"/>
    <property type="molecule type" value="Genomic_DNA"/>
</dbReference>
<evidence type="ECO:0000313" key="1">
    <source>
        <dbReference type="EMBL" id="KAF2468750.1"/>
    </source>
</evidence>
<sequence length="213" mass="24014">MILAITILLTTAAMATPLPEVADPAKNLTISDLTWRCNFHTMVYQYCTTENDRDFWMNTHATIPSINHGGDLIKSIGETGNLDVDGGHGGAVYRVHDVNGYDFTVIWRDGSIGYTYDIGGCWWDMHDKIDRSRCDHRAGCNLGDWTSGPLNCEKAKKWNHRVEGGCSSTSVVYKALLIFTLIILRTKGTWRLELGRLWIEIEISRNLNICPYT</sequence>
<dbReference type="Proteomes" id="UP000799755">
    <property type="component" value="Unassembled WGS sequence"/>
</dbReference>
<name>A0ACB6QPF1_9PLEO</name>
<reference evidence="1" key="1">
    <citation type="journal article" date="2020" name="Stud. Mycol.">
        <title>101 Dothideomycetes genomes: a test case for predicting lifestyles and emergence of pathogens.</title>
        <authorList>
            <person name="Haridas S."/>
            <person name="Albert R."/>
            <person name="Binder M."/>
            <person name="Bloem J."/>
            <person name="Labutti K."/>
            <person name="Salamov A."/>
            <person name="Andreopoulos B."/>
            <person name="Baker S."/>
            <person name="Barry K."/>
            <person name="Bills G."/>
            <person name="Bluhm B."/>
            <person name="Cannon C."/>
            <person name="Castanera R."/>
            <person name="Culley D."/>
            <person name="Daum C."/>
            <person name="Ezra D."/>
            <person name="Gonzalez J."/>
            <person name="Henrissat B."/>
            <person name="Kuo A."/>
            <person name="Liang C."/>
            <person name="Lipzen A."/>
            <person name="Lutzoni F."/>
            <person name="Magnuson J."/>
            <person name="Mondo S."/>
            <person name="Nolan M."/>
            <person name="Ohm R."/>
            <person name="Pangilinan J."/>
            <person name="Park H.-J."/>
            <person name="Ramirez L."/>
            <person name="Alfaro M."/>
            <person name="Sun H."/>
            <person name="Tritt A."/>
            <person name="Yoshinaga Y."/>
            <person name="Zwiers L.-H."/>
            <person name="Turgeon B."/>
            <person name="Goodwin S."/>
            <person name="Spatafora J."/>
            <person name="Crous P."/>
            <person name="Grigoriev I."/>
        </authorList>
    </citation>
    <scope>NUCLEOTIDE SEQUENCE</scope>
    <source>
        <strain evidence="1">ATCC 200398</strain>
    </source>
</reference>